<dbReference type="InterPro" id="IPR013087">
    <property type="entry name" value="Znf_C2H2_type"/>
</dbReference>
<accession>A0A7J7DNE3</accession>
<dbReference type="PROSITE" id="PS51391">
    <property type="entry name" value="CID"/>
    <property type="match status" value="1"/>
</dbReference>
<dbReference type="Pfam" id="PF04818">
    <property type="entry name" value="CID"/>
    <property type="match status" value="1"/>
</dbReference>
<dbReference type="SUPFAM" id="SSF48464">
    <property type="entry name" value="ENTH/VHS domain"/>
    <property type="match status" value="1"/>
</dbReference>
<dbReference type="CDD" id="cd16982">
    <property type="entry name" value="CID_Pcf11"/>
    <property type="match status" value="1"/>
</dbReference>
<feature type="compositionally biased region" description="Polar residues" evidence="2">
    <location>
        <begin position="519"/>
        <end position="536"/>
    </location>
</feature>
<dbReference type="InterPro" id="IPR047415">
    <property type="entry name" value="Pcf11_CID"/>
</dbReference>
<keyword evidence="1" id="KW-0507">mRNA processing</keyword>
<feature type="compositionally biased region" description="Basic and acidic residues" evidence="2">
    <location>
        <begin position="49"/>
        <end position="67"/>
    </location>
</feature>
<feature type="compositionally biased region" description="Polar residues" evidence="2">
    <location>
        <begin position="205"/>
        <end position="222"/>
    </location>
</feature>
<feature type="region of interest" description="Disordered" evidence="2">
    <location>
        <begin position="205"/>
        <end position="228"/>
    </location>
</feature>
<proteinExistence type="predicted"/>
<dbReference type="PROSITE" id="PS00028">
    <property type="entry name" value="ZINC_FINGER_C2H2_1"/>
    <property type="match status" value="1"/>
</dbReference>
<organism evidence="4 5">
    <name type="scientific">Tripterygium wilfordii</name>
    <name type="common">Thunder God vine</name>
    <dbReference type="NCBI Taxonomy" id="458696"/>
    <lineage>
        <taxon>Eukaryota</taxon>
        <taxon>Viridiplantae</taxon>
        <taxon>Streptophyta</taxon>
        <taxon>Embryophyta</taxon>
        <taxon>Tracheophyta</taxon>
        <taxon>Spermatophyta</taxon>
        <taxon>Magnoliopsida</taxon>
        <taxon>eudicotyledons</taxon>
        <taxon>Gunneridae</taxon>
        <taxon>Pentapetalae</taxon>
        <taxon>rosids</taxon>
        <taxon>fabids</taxon>
        <taxon>Celastrales</taxon>
        <taxon>Celastraceae</taxon>
        <taxon>Tripterygium</taxon>
    </lineage>
</organism>
<feature type="region of interest" description="Disordered" evidence="2">
    <location>
        <begin position="505"/>
        <end position="537"/>
    </location>
</feature>
<feature type="domain" description="CID" evidence="3">
    <location>
        <begin position="74"/>
        <end position="202"/>
    </location>
</feature>
<feature type="compositionally biased region" description="Low complexity" evidence="2">
    <location>
        <begin position="384"/>
        <end position="395"/>
    </location>
</feature>
<feature type="compositionally biased region" description="Polar residues" evidence="2">
    <location>
        <begin position="342"/>
        <end position="357"/>
    </location>
</feature>
<dbReference type="FunFam" id="1.25.40.90:FF:000023">
    <property type="entry name" value="polyadenylation and cleavage factor homolog 4"/>
    <property type="match status" value="1"/>
</dbReference>
<dbReference type="InParanoid" id="A0A7J7DNE3"/>
<evidence type="ECO:0000313" key="4">
    <source>
        <dbReference type="EMBL" id="KAF5747827.1"/>
    </source>
</evidence>
<dbReference type="InterPro" id="IPR006569">
    <property type="entry name" value="CID_dom"/>
</dbReference>
<dbReference type="GO" id="GO:0003729">
    <property type="term" value="F:mRNA binding"/>
    <property type="evidence" value="ECO:0007669"/>
    <property type="project" value="InterPro"/>
</dbReference>
<feature type="region of interest" description="Disordered" evidence="2">
    <location>
        <begin position="1"/>
        <end position="74"/>
    </location>
</feature>
<dbReference type="GO" id="GO:0031124">
    <property type="term" value="P:mRNA 3'-end processing"/>
    <property type="evidence" value="ECO:0007669"/>
    <property type="project" value="InterPro"/>
</dbReference>
<feature type="region of interest" description="Disordered" evidence="2">
    <location>
        <begin position="718"/>
        <end position="767"/>
    </location>
</feature>
<feature type="region of interest" description="Disordered" evidence="2">
    <location>
        <begin position="333"/>
        <end position="395"/>
    </location>
</feature>
<name>A0A7J7DNE3_TRIWF</name>
<dbReference type="GO" id="GO:0000993">
    <property type="term" value="F:RNA polymerase II complex binding"/>
    <property type="evidence" value="ECO:0007669"/>
    <property type="project" value="InterPro"/>
</dbReference>
<dbReference type="GO" id="GO:0005849">
    <property type="term" value="C:mRNA cleavage factor complex"/>
    <property type="evidence" value="ECO:0007669"/>
    <property type="project" value="TreeGrafter"/>
</dbReference>
<dbReference type="SMART" id="SM00582">
    <property type="entry name" value="RPR"/>
    <property type="match status" value="1"/>
</dbReference>
<dbReference type="EMBL" id="JAAARO010000005">
    <property type="protein sequence ID" value="KAF5747827.1"/>
    <property type="molecule type" value="Genomic_DNA"/>
</dbReference>
<evidence type="ECO:0000313" key="5">
    <source>
        <dbReference type="Proteomes" id="UP000593562"/>
    </source>
</evidence>
<gene>
    <name evidence="4" type="ORF">HS088_TW05G00554</name>
</gene>
<sequence>MESSRRSFDRSRELGVKKPRIEESNPNGHGRPFLQRPVTSASGPTSRYRSADRDSDGNDSSRGDAYHPRPQQQQYQELVTQYKTALAELTFNSKPIITNLTIIAGENLLAAKAVAATICANIIEVPSEQKLPSLYLLDSIVKNIGGDYIKYFAARLPEVFIKAYRNVDPPVHQSMRHLFGTWKGVFPPQTLQIIEKELDFTPLVNGSSTGAVSRPDSQSQRPPHSIHVNPKYLERQRLQQSSRAKGMPNDITGAISGTTEGMDKSDRASAVTSRPWADPRIKMQNIQHSRKDAISDSVREKSISAAYGDFEYGSDLSRAPGLVIGRTDGRVTEQGHDKSLYGSGNSASGTISGQRNGFNAKHGLPSYSSLKSANIDSHPKQAQSIVSRSSSGLSSSWKNSEEEEFMWEMHSRVADHDISSLSTNLRKDHWAPYDSEKLGYESHLRKPHSVHDIGSKFERENSADSLPNEQKEHATYGHQTLSPWRSPELHSVDGLISSGTRIISSHHSQGHSASFGGLPTNSSSLSRVGDQQQMGSSHMVASGFGSLETLAQPRFQPIGGASPSGHSPVHQRPSSPPFSARHGRQQLQNIIEQDHQLAQPAPHPDFRTSQYRGQLAGNQSTKEPSTVFSSDILCSNLQKSQPQDLRGPSPSDQTQRPPSTIGNSAPHSDPLATDTLGQLSTSSLLAEVMKSGIFSNNAITVKTPNRGSLDTVQLLSKSTIQPPLPRGPTPASATSDISETKVEQPPLSLGPAPSSLSQTSDAVSKTPDPISNLLSSLVAKGLISSSKTETANTMSSQMPSQLKIVDSITATPISTPITSVPTSLVGSHLSIVDETSVSEPTGNSSDSLAQSSKIRVENIIGLQFKPDVIREMNPDVINGLFDDLPHCCSSCGLRLKLREQLDRHLVWHASLKAPEPSCSSWVSRGWYSNVDDWVYGRVVLPLVSDSAVPVKESEEGTDRNAAMVPADENQCVCVLCGGMFEDFFCQERNGWMFKGAVYLTRPLGDDEMETAHKRDVNVVIVHADCMSETSVHDLGLIRDVKMEKDS</sequence>
<protein>
    <recommendedName>
        <fullName evidence="3">CID domain-containing protein</fullName>
    </recommendedName>
</protein>
<feature type="compositionally biased region" description="Polar residues" evidence="2">
    <location>
        <begin position="650"/>
        <end position="666"/>
    </location>
</feature>
<dbReference type="FunCoup" id="A0A7J7DNE3">
    <property type="interactions" value="3152"/>
</dbReference>
<dbReference type="Pfam" id="PF23228">
    <property type="entry name" value="zf_PCFS4"/>
    <property type="match status" value="1"/>
</dbReference>
<comment type="caution">
    <text evidence="4">The sequence shown here is derived from an EMBL/GenBank/DDBJ whole genome shotgun (WGS) entry which is preliminary data.</text>
</comment>
<dbReference type="GO" id="GO:0006369">
    <property type="term" value="P:termination of RNA polymerase II transcription"/>
    <property type="evidence" value="ECO:0007669"/>
    <property type="project" value="InterPro"/>
</dbReference>
<reference evidence="4 5" key="1">
    <citation type="journal article" date="2020" name="Nat. Commun.">
        <title>Genome of Tripterygium wilfordii and identification of cytochrome P450 involved in triptolide biosynthesis.</title>
        <authorList>
            <person name="Tu L."/>
            <person name="Su P."/>
            <person name="Zhang Z."/>
            <person name="Gao L."/>
            <person name="Wang J."/>
            <person name="Hu T."/>
            <person name="Zhou J."/>
            <person name="Zhang Y."/>
            <person name="Zhao Y."/>
            <person name="Liu Y."/>
            <person name="Song Y."/>
            <person name="Tong Y."/>
            <person name="Lu Y."/>
            <person name="Yang J."/>
            <person name="Xu C."/>
            <person name="Jia M."/>
            <person name="Peters R.J."/>
            <person name="Huang L."/>
            <person name="Gao W."/>
        </authorList>
    </citation>
    <scope>NUCLEOTIDE SEQUENCE [LARGE SCALE GENOMIC DNA]</scope>
    <source>
        <strain evidence="5">cv. XIE 37</strain>
        <tissue evidence="4">Leaf</tissue>
    </source>
</reference>
<evidence type="ECO:0000259" key="3">
    <source>
        <dbReference type="PROSITE" id="PS51391"/>
    </source>
</evidence>
<feature type="compositionally biased region" description="Basic and acidic residues" evidence="2">
    <location>
        <begin position="1"/>
        <end position="23"/>
    </location>
</feature>
<feature type="region of interest" description="Disordered" evidence="2">
    <location>
        <begin position="554"/>
        <end position="583"/>
    </location>
</feature>
<dbReference type="PANTHER" id="PTHR15921">
    <property type="entry name" value="PRE-MRNA CLEAVAGE COMPLEX II"/>
    <property type="match status" value="1"/>
</dbReference>
<dbReference type="AlphaFoldDB" id="A0A7J7DNE3"/>
<feature type="region of interest" description="Disordered" evidence="2">
    <location>
        <begin position="639"/>
        <end position="675"/>
    </location>
</feature>
<feature type="region of interest" description="Disordered" evidence="2">
    <location>
        <begin position="255"/>
        <end position="274"/>
    </location>
</feature>
<dbReference type="GO" id="GO:0005737">
    <property type="term" value="C:cytoplasm"/>
    <property type="evidence" value="ECO:0007669"/>
    <property type="project" value="TreeGrafter"/>
</dbReference>
<feature type="compositionally biased region" description="Low complexity" evidence="2">
    <location>
        <begin position="745"/>
        <end position="757"/>
    </location>
</feature>
<feature type="compositionally biased region" description="Polar residues" evidence="2">
    <location>
        <begin position="366"/>
        <end position="383"/>
    </location>
</feature>
<dbReference type="Proteomes" id="UP000593562">
    <property type="component" value="Unassembled WGS sequence"/>
</dbReference>
<dbReference type="InterPro" id="IPR057242">
    <property type="entry name" value="PCFS4-like"/>
</dbReference>
<keyword evidence="5" id="KW-1185">Reference proteome</keyword>
<evidence type="ECO:0000256" key="1">
    <source>
        <dbReference type="ARBA" id="ARBA00022664"/>
    </source>
</evidence>
<dbReference type="Gene3D" id="1.25.40.90">
    <property type="match status" value="1"/>
</dbReference>
<feature type="compositionally biased region" description="Polar residues" evidence="2">
    <location>
        <begin position="37"/>
        <end position="48"/>
    </location>
</feature>
<dbReference type="InterPro" id="IPR045154">
    <property type="entry name" value="PCF11-like"/>
</dbReference>
<dbReference type="InterPro" id="IPR008942">
    <property type="entry name" value="ENTH_VHS"/>
</dbReference>
<evidence type="ECO:0000256" key="2">
    <source>
        <dbReference type="SAM" id="MobiDB-lite"/>
    </source>
</evidence>
<dbReference type="PANTHER" id="PTHR15921:SF3">
    <property type="entry name" value="PRE-MRNA CLEAVAGE COMPLEX 2 PROTEIN PCF11"/>
    <property type="match status" value="1"/>
</dbReference>